<dbReference type="Proteomes" id="UP001345963">
    <property type="component" value="Unassembled WGS sequence"/>
</dbReference>
<feature type="non-terminal residue" evidence="1">
    <location>
        <position position="1"/>
    </location>
</feature>
<dbReference type="EMBL" id="JAHUTI010059798">
    <property type="protein sequence ID" value="MED6251385.1"/>
    <property type="molecule type" value="Genomic_DNA"/>
</dbReference>
<sequence length="95" mass="10658">ERRRLGLTSVTTRNFSQRSRKMRLLAAMVDFAEWITHPFGFNLECKCFMVSRSGQRLRLQSAAACSPRGLSLEPGSERKICEDSKACTGMSSSPK</sequence>
<gene>
    <name evidence="1" type="ORF">ATANTOWER_029947</name>
</gene>
<evidence type="ECO:0000313" key="1">
    <source>
        <dbReference type="EMBL" id="MED6251385.1"/>
    </source>
</evidence>
<comment type="caution">
    <text evidence="1">The sequence shown here is derived from an EMBL/GenBank/DDBJ whole genome shotgun (WGS) entry which is preliminary data.</text>
</comment>
<organism evidence="1 2">
    <name type="scientific">Ataeniobius toweri</name>
    <dbReference type="NCBI Taxonomy" id="208326"/>
    <lineage>
        <taxon>Eukaryota</taxon>
        <taxon>Metazoa</taxon>
        <taxon>Chordata</taxon>
        <taxon>Craniata</taxon>
        <taxon>Vertebrata</taxon>
        <taxon>Euteleostomi</taxon>
        <taxon>Actinopterygii</taxon>
        <taxon>Neopterygii</taxon>
        <taxon>Teleostei</taxon>
        <taxon>Neoteleostei</taxon>
        <taxon>Acanthomorphata</taxon>
        <taxon>Ovalentaria</taxon>
        <taxon>Atherinomorphae</taxon>
        <taxon>Cyprinodontiformes</taxon>
        <taxon>Goodeidae</taxon>
        <taxon>Ataeniobius</taxon>
    </lineage>
</organism>
<evidence type="ECO:0000313" key="2">
    <source>
        <dbReference type="Proteomes" id="UP001345963"/>
    </source>
</evidence>
<accession>A0ABU7BP27</accession>
<keyword evidence="2" id="KW-1185">Reference proteome</keyword>
<protein>
    <submittedName>
        <fullName evidence="1">Uncharacterized protein</fullName>
    </submittedName>
</protein>
<feature type="non-terminal residue" evidence="1">
    <location>
        <position position="95"/>
    </location>
</feature>
<proteinExistence type="predicted"/>
<reference evidence="1 2" key="1">
    <citation type="submission" date="2021-07" db="EMBL/GenBank/DDBJ databases">
        <authorList>
            <person name="Palmer J.M."/>
        </authorList>
    </citation>
    <scope>NUCLEOTIDE SEQUENCE [LARGE SCALE GENOMIC DNA]</scope>
    <source>
        <strain evidence="1 2">AT_MEX2019</strain>
        <tissue evidence="1">Muscle</tissue>
    </source>
</reference>
<name>A0ABU7BP27_9TELE</name>